<dbReference type="AlphaFoldDB" id="A0A1G9W3H3"/>
<evidence type="ECO:0000313" key="2">
    <source>
        <dbReference type="EMBL" id="SDM78731.1"/>
    </source>
</evidence>
<proteinExistence type="inferred from homology"/>
<dbReference type="NCBIfam" id="TIGR01552">
    <property type="entry name" value="phd_fam"/>
    <property type="match status" value="1"/>
</dbReference>
<name>A0A1G9W3H3_ALLAB</name>
<accession>A0A1G9W3H3</accession>
<dbReference type="STRING" id="211114.SAMN04489726_3364"/>
<sequence>MYYIGVVNENKPSPEKEVRAREDAAEIDLGRRLPLRLEHIGVRELNQNTSAALQRVREGHAYTVTDRGVPIAHLVPVLQGDPVLGQLVAEGQVRPPLLPQGPVAVPPVLGDPDVDAAAALVADREDERW</sequence>
<dbReference type="Proteomes" id="UP000183376">
    <property type="component" value="Chromosome I"/>
</dbReference>
<evidence type="ECO:0000256" key="1">
    <source>
        <dbReference type="ARBA" id="ARBA00009981"/>
    </source>
</evidence>
<dbReference type="InterPro" id="IPR036165">
    <property type="entry name" value="YefM-like_sf"/>
</dbReference>
<dbReference type="EMBL" id="LT629701">
    <property type="protein sequence ID" value="SDM78731.1"/>
    <property type="molecule type" value="Genomic_DNA"/>
</dbReference>
<keyword evidence="3" id="KW-1185">Reference proteome</keyword>
<evidence type="ECO:0000313" key="3">
    <source>
        <dbReference type="Proteomes" id="UP000183376"/>
    </source>
</evidence>
<dbReference type="SUPFAM" id="SSF143120">
    <property type="entry name" value="YefM-like"/>
    <property type="match status" value="1"/>
</dbReference>
<dbReference type="eggNOG" id="COG4118">
    <property type="taxonomic scope" value="Bacteria"/>
</dbReference>
<reference evidence="2 3" key="1">
    <citation type="submission" date="2016-10" db="EMBL/GenBank/DDBJ databases">
        <authorList>
            <person name="de Groot N.N."/>
        </authorList>
    </citation>
    <scope>NUCLEOTIDE SEQUENCE [LARGE SCALE GENOMIC DNA]</scope>
    <source>
        <strain evidence="2 3">DSM 44149</strain>
    </source>
</reference>
<gene>
    <name evidence="2" type="ORF">SAMN04489726_3364</name>
</gene>
<comment type="similarity">
    <text evidence="1">Belongs to the phD/YefM antitoxin family.</text>
</comment>
<organism evidence="2 3">
    <name type="scientific">Allokutzneria albata</name>
    <name type="common">Kibdelosporangium albatum</name>
    <dbReference type="NCBI Taxonomy" id="211114"/>
    <lineage>
        <taxon>Bacteria</taxon>
        <taxon>Bacillati</taxon>
        <taxon>Actinomycetota</taxon>
        <taxon>Actinomycetes</taxon>
        <taxon>Pseudonocardiales</taxon>
        <taxon>Pseudonocardiaceae</taxon>
        <taxon>Allokutzneria</taxon>
    </lineage>
</organism>
<protein>
    <submittedName>
        <fullName evidence="2">Prevent-host-death family protein</fullName>
    </submittedName>
</protein>